<gene>
    <name evidence="2" type="ORF">N0F65_012969</name>
</gene>
<reference evidence="2" key="1">
    <citation type="submission" date="2022-11" db="EMBL/GenBank/DDBJ databases">
        <authorList>
            <person name="Morgan W.R."/>
            <person name="Tartar A."/>
        </authorList>
    </citation>
    <scope>NUCLEOTIDE SEQUENCE</scope>
    <source>
        <strain evidence="2">ARSEF 373</strain>
    </source>
</reference>
<dbReference type="PANTHER" id="PTHR42648:SF28">
    <property type="entry name" value="TRANSPOSON-ENCODED PROTEIN WITH RIBONUCLEASE H-LIKE AND RETROVIRUS ZINC FINGER-LIKE DOMAINS"/>
    <property type="match status" value="1"/>
</dbReference>
<organism evidence="2 3">
    <name type="scientific">Lagenidium giganteum</name>
    <dbReference type="NCBI Taxonomy" id="4803"/>
    <lineage>
        <taxon>Eukaryota</taxon>
        <taxon>Sar</taxon>
        <taxon>Stramenopiles</taxon>
        <taxon>Oomycota</taxon>
        <taxon>Peronosporomycetes</taxon>
        <taxon>Pythiales</taxon>
        <taxon>Pythiaceae</taxon>
    </lineage>
</organism>
<dbReference type="AlphaFoldDB" id="A0AAV2Z513"/>
<dbReference type="PROSITE" id="PS50994">
    <property type="entry name" value="INTEGRASE"/>
    <property type="match status" value="1"/>
</dbReference>
<sequence length="192" mass="22092">MQVWHDRLAHTCGPYLKMMVDKGMVKGMMLSNRKNFVCNPCHLGKQRQCQRNRSKGNSLTTATAPNDVLMIDLMFPSQHYGTKYKAILVLMDSFSRYIKVVLLTTKTASMVNQRVKERILWTERQFGIRSVRRVLTDKGGEFVNAEIDAWYAVRGIEHVKVGLKSSHLNTVERQHQTIASMTKTMHSVFQCQ</sequence>
<dbReference type="EMBL" id="DAKRPA010000064">
    <property type="protein sequence ID" value="DBA00438.1"/>
    <property type="molecule type" value="Genomic_DNA"/>
</dbReference>
<dbReference type="InterPro" id="IPR012337">
    <property type="entry name" value="RNaseH-like_sf"/>
</dbReference>
<evidence type="ECO:0000313" key="3">
    <source>
        <dbReference type="Proteomes" id="UP001146120"/>
    </source>
</evidence>
<evidence type="ECO:0000259" key="1">
    <source>
        <dbReference type="PROSITE" id="PS50994"/>
    </source>
</evidence>
<dbReference type="GO" id="GO:0015074">
    <property type="term" value="P:DNA integration"/>
    <property type="evidence" value="ECO:0007669"/>
    <property type="project" value="InterPro"/>
</dbReference>
<dbReference type="Pfam" id="PF00665">
    <property type="entry name" value="rve"/>
    <property type="match status" value="1"/>
</dbReference>
<keyword evidence="3" id="KW-1185">Reference proteome</keyword>
<feature type="domain" description="Integrase catalytic" evidence="1">
    <location>
        <begin position="61"/>
        <end position="192"/>
    </location>
</feature>
<comment type="caution">
    <text evidence="2">The sequence shown here is derived from an EMBL/GenBank/DDBJ whole genome shotgun (WGS) entry which is preliminary data.</text>
</comment>
<dbReference type="PANTHER" id="PTHR42648">
    <property type="entry name" value="TRANSPOSASE, PUTATIVE-RELATED"/>
    <property type="match status" value="1"/>
</dbReference>
<dbReference type="Gene3D" id="3.30.420.10">
    <property type="entry name" value="Ribonuclease H-like superfamily/Ribonuclease H"/>
    <property type="match status" value="1"/>
</dbReference>
<accession>A0AAV2Z513</accession>
<dbReference type="InterPro" id="IPR036397">
    <property type="entry name" value="RNaseH_sf"/>
</dbReference>
<proteinExistence type="predicted"/>
<dbReference type="Proteomes" id="UP001146120">
    <property type="component" value="Unassembled WGS sequence"/>
</dbReference>
<protein>
    <recommendedName>
        <fullName evidence="1">Integrase catalytic domain-containing protein</fullName>
    </recommendedName>
</protein>
<name>A0AAV2Z513_9STRA</name>
<dbReference type="SUPFAM" id="SSF53098">
    <property type="entry name" value="Ribonuclease H-like"/>
    <property type="match status" value="1"/>
</dbReference>
<dbReference type="InterPro" id="IPR039537">
    <property type="entry name" value="Retrotran_Ty1/copia-like"/>
</dbReference>
<reference evidence="2" key="2">
    <citation type="journal article" date="2023" name="Microbiol Resour">
        <title>Decontamination and Annotation of the Draft Genome Sequence of the Oomycete Lagenidium giganteum ARSEF 373.</title>
        <authorList>
            <person name="Morgan W.R."/>
            <person name="Tartar A."/>
        </authorList>
    </citation>
    <scope>NUCLEOTIDE SEQUENCE</scope>
    <source>
        <strain evidence="2">ARSEF 373</strain>
    </source>
</reference>
<dbReference type="Pfam" id="PF13976">
    <property type="entry name" value="gag_pre-integrs"/>
    <property type="match status" value="1"/>
</dbReference>
<dbReference type="InterPro" id="IPR001584">
    <property type="entry name" value="Integrase_cat-core"/>
</dbReference>
<dbReference type="InterPro" id="IPR025724">
    <property type="entry name" value="GAG-pre-integrase_dom"/>
</dbReference>
<evidence type="ECO:0000313" key="2">
    <source>
        <dbReference type="EMBL" id="DBA00438.1"/>
    </source>
</evidence>
<dbReference type="GO" id="GO:0003676">
    <property type="term" value="F:nucleic acid binding"/>
    <property type="evidence" value="ECO:0007669"/>
    <property type="project" value="InterPro"/>
</dbReference>